<dbReference type="OrthoDB" id="9800505at2"/>
<gene>
    <name evidence="11" type="primary">bfr</name>
    <name evidence="11" type="ORF">FRZ61_43360</name>
</gene>
<dbReference type="PRINTS" id="PR00601">
    <property type="entry name" value="BACFERRITIN"/>
</dbReference>
<keyword evidence="6 7" id="KW-0408">Iron</keyword>
<evidence type="ECO:0000256" key="5">
    <source>
        <dbReference type="ARBA" id="ARBA00022723"/>
    </source>
</evidence>
<dbReference type="SUPFAM" id="SSF47240">
    <property type="entry name" value="Ferritin-like"/>
    <property type="match status" value="1"/>
</dbReference>
<sequence length="157" mass="18273">MKGDKHVIEQLNRVLTNELTAVNQYFLHARMYDNWGLKRLGKHLYEESIEEMKHADKIVQRVLLLEGLPNMQDLHKLKIGETVPEALAADLDLERRARKTLIEAIGLCEKVPDYVSRALLRHILDDTEEHIDYLETQLELVEKTGLQNYLQTQTIES</sequence>
<dbReference type="InterPro" id="IPR002024">
    <property type="entry name" value="Bacterioferritin"/>
</dbReference>
<feature type="binding site" evidence="8">
    <location>
        <position position="54"/>
    </location>
    <ligand>
        <name>Fe cation</name>
        <dbReference type="ChEBI" id="CHEBI:24875"/>
        <label>1</label>
    </ligand>
</feature>
<dbReference type="CDD" id="cd00907">
    <property type="entry name" value="Bacterioferritin"/>
    <property type="match status" value="1"/>
</dbReference>
<dbReference type="GO" id="GO:0140315">
    <property type="term" value="F:iron ion sequestering activity"/>
    <property type="evidence" value="ECO:0007669"/>
    <property type="project" value="UniProtKB-ARBA"/>
</dbReference>
<comment type="cofactor">
    <cofactor evidence="1">
        <name>heme b</name>
        <dbReference type="ChEBI" id="CHEBI:60344"/>
    </cofactor>
</comment>
<organism evidence="11 12">
    <name type="scientific">Hypericibacter adhaerens</name>
    <dbReference type="NCBI Taxonomy" id="2602016"/>
    <lineage>
        <taxon>Bacteria</taxon>
        <taxon>Pseudomonadati</taxon>
        <taxon>Pseudomonadota</taxon>
        <taxon>Alphaproteobacteria</taxon>
        <taxon>Rhodospirillales</taxon>
        <taxon>Dongiaceae</taxon>
        <taxon>Hypericibacter</taxon>
    </lineage>
</organism>
<dbReference type="InterPro" id="IPR009040">
    <property type="entry name" value="Ferritin-like_diiron"/>
</dbReference>
<feature type="binding site" evidence="8">
    <location>
        <position position="94"/>
    </location>
    <ligand>
        <name>Fe cation</name>
        <dbReference type="ChEBI" id="CHEBI:24875"/>
        <label>2</label>
    </ligand>
</feature>
<dbReference type="EMBL" id="CP042582">
    <property type="protein sequence ID" value="QEX24395.1"/>
    <property type="molecule type" value="Genomic_DNA"/>
</dbReference>
<feature type="binding site" evidence="8">
    <location>
        <position position="51"/>
    </location>
    <ligand>
        <name>Fe cation</name>
        <dbReference type="ChEBI" id="CHEBI:24875"/>
        <label>2</label>
    </ligand>
</feature>
<dbReference type="InterPro" id="IPR012347">
    <property type="entry name" value="Ferritin-like"/>
</dbReference>
<dbReference type="Pfam" id="PF00210">
    <property type="entry name" value="Ferritin"/>
    <property type="match status" value="1"/>
</dbReference>
<evidence type="ECO:0000313" key="11">
    <source>
        <dbReference type="EMBL" id="QEX24395.1"/>
    </source>
</evidence>
<evidence type="ECO:0000256" key="8">
    <source>
        <dbReference type="PIRSR" id="PIRSR002560-1"/>
    </source>
</evidence>
<evidence type="ECO:0000256" key="2">
    <source>
        <dbReference type="ARBA" id="ARBA00008093"/>
    </source>
</evidence>
<comment type="similarity">
    <text evidence="2 7 9">Belongs to the bacterioferritin family.</text>
</comment>
<feature type="binding site" evidence="8">
    <location>
        <position position="128"/>
    </location>
    <ligand>
        <name>Fe cation</name>
        <dbReference type="ChEBI" id="CHEBI:24875"/>
        <label>1</label>
    </ligand>
</feature>
<proteinExistence type="inferred from homology"/>
<feature type="binding site" evidence="8">
    <location>
        <position position="18"/>
    </location>
    <ligand>
        <name>Fe cation</name>
        <dbReference type="ChEBI" id="CHEBI:24875"/>
        <label>1</label>
    </ligand>
</feature>
<dbReference type="GO" id="GO:0006879">
    <property type="term" value="P:intracellular iron ion homeostasis"/>
    <property type="evidence" value="ECO:0007669"/>
    <property type="project" value="UniProtKB-KW"/>
</dbReference>
<dbReference type="RefSeq" id="WP_151119679.1">
    <property type="nucleotide sequence ID" value="NZ_CP042582.1"/>
</dbReference>
<dbReference type="NCBIfam" id="TIGR00754">
    <property type="entry name" value="bfr"/>
    <property type="match status" value="1"/>
</dbReference>
<evidence type="ECO:0000256" key="7">
    <source>
        <dbReference type="PIRNR" id="PIRNR002560"/>
    </source>
</evidence>
<dbReference type="PANTHER" id="PTHR30295">
    <property type="entry name" value="BACTERIOFERRITIN"/>
    <property type="match status" value="1"/>
</dbReference>
<dbReference type="PIRSF" id="PIRSF002560">
    <property type="entry name" value="Bacterioferritin"/>
    <property type="match status" value="1"/>
</dbReference>
<feature type="binding site" evidence="8">
    <location>
        <position position="130"/>
    </location>
    <ligand>
        <name>Fe cation</name>
        <dbReference type="ChEBI" id="CHEBI:24875"/>
        <label>2</label>
    </ligand>
</feature>
<dbReference type="GO" id="GO:0004322">
    <property type="term" value="F:ferroxidase activity"/>
    <property type="evidence" value="ECO:0007669"/>
    <property type="project" value="TreeGrafter"/>
</dbReference>
<dbReference type="KEGG" id="hadh:FRZ61_43360"/>
<dbReference type="FunFam" id="1.20.1260.10:FF:000005">
    <property type="entry name" value="Bacterioferritin"/>
    <property type="match status" value="1"/>
</dbReference>
<keyword evidence="5 7" id="KW-0479">Metal-binding</keyword>
<keyword evidence="3 7" id="KW-0409">Iron storage</keyword>
<accession>A0A5J6N660</accession>
<evidence type="ECO:0000256" key="3">
    <source>
        <dbReference type="ARBA" id="ARBA00022434"/>
    </source>
</evidence>
<evidence type="ECO:0000259" key="10">
    <source>
        <dbReference type="PROSITE" id="PS50905"/>
    </source>
</evidence>
<evidence type="ECO:0000256" key="9">
    <source>
        <dbReference type="RuleBase" id="RU000623"/>
    </source>
</evidence>
<evidence type="ECO:0000256" key="1">
    <source>
        <dbReference type="ARBA" id="ARBA00001970"/>
    </source>
</evidence>
<comment type="function">
    <text evidence="9">Iron-storage protein.</text>
</comment>
<dbReference type="GO" id="GO:0006826">
    <property type="term" value="P:iron ion transport"/>
    <property type="evidence" value="ECO:0007669"/>
    <property type="project" value="InterPro"/>
</dbReference>
<evidence type="ECO:0000313" key="12">
    <source>
        <dbReference type="Proteomes" id="UP000325797"/>
    </source>
</evidence>
<dbReference type="InterPro" id="IPR009078">
    <property type="entry name" value="Ferritin-like_SF"/>
</dbReference>
<dbReference type="AlphaFoldDB" id="A0A5J6N660"/>
<keyword evidence="12" id="KW-1185">Reference proteome</keyword>
<dbReference type="GO" id="GO:0005829">
    <property type="term" value="C:cytosol"/>
    <property type="evidence" value="ECO:0007669"/>
    <property type="project" value="TreeGrafter"/>
</dbReference>
<dbReference type="PROSITE" id="PS50905">
    <property type="entry name" value="FERRITIN_LIKE"/>
    <property type="match status" value="1"/>
</dbReference>
<name>A0A5J6N660_9PROT</name>
<feature type="binding site" evidence="8">
    <location>
        <position position="50"/>
    </location>
    <ligand>
        <name>Fe cation</name>
        <dbReference type="ChEBI" id="CHEBI:24875"/>
        <label>3</label>
    </ligand>
</feature>
<keyword evidence="4 9" id="KW-0349">Heme</keyword>
<protein>
    <recommendedName>
        <fullName evidence="7 9">Bacterioferritin</fullName>
    </recommendedName>
</protein>
<dbReference type="PANTHER" id="PTHR30295:SF0">
    <property type="entry name" value="BACTERIOFERRITIN"/>
    <property type="match status" value="1"/>
</dbReference>
<dbReference type="Gene3D" id="1.20.1260.10">
    <property type="match status" value="1"/>
</dbReference>
<evidence type="ECO:0000256" key="6">
    <source>
        <dbReference type="ARBA" id="ARBA00023004"/>
    </source>
</evidence>
<feature type="binding site" evidence="8">
    <location>
        <position position="128"/>
    </location>
    <ligand>
        <name>Fe cation</name>
        <dbReference type="ChEBI" id="CHEBI:24875"/>
        <label>2</label>
    </ligand>
</feature>
<feature type="binding site" description="axial binding residue" evidence="8">
    <location>
        <position position="52"/>
    </location>
    <ligand>
        <name>heme b</name>
        <dbReference type="ChEBI" id="CHEBI:60344"/>
        <note>ligand shared between dimeric partners</note>
    </ligand>
    <ligandPart>
        <name>Fe</name>
        <dbReference type="ChEBI" id="CHEBI:18248"/>
    </ligandPart>
</feature>
<dbReference type="InterPro" id="IPR008331">
    <property type="entry name" value="Ferritin_DPS_dom"/>
</dbReference>
<dbReference type="Proteomes" id="UP000325797">
    <property type="component" value="Chromosome"/>
</dbReference>
<reference evidence="11 12" key="1">
    <citation type="submission" date="2019-08" db="EMBL/GenBank/DDBJ databases">
        <title>Hyperibacter terrae gen. nov., sp. nov. and Hyperibacter viscosus sp. nov., two new members in the family Rhodospirillaceae isolated from the rhizosphere of Hypericum perforatum.</title>
        <authorList>
            <person name="Noviana Z."/>
        </authorList>
    </citation>
    <scope>NUCLEOTIDE SEQUENCE [LARGE SCALE GENOMIC DNA]</scope>
    <source>
        <strain evidence="11 12">R5959</strain>
    </source>
</reference>
<dbReference type="GO" id="GO:0008199">
    <property type="term" value="F:ferric iron binding"/>
    <property type="evidence" value="ECO:0007669"/>
    <property type="project" value="InterPro"/>
</dbReference>
<feature type="binding site" evidence="8">
    <location>
        <position position="51"/>
    </location>
    <ligand>
        <name>Fe cation</name>
        <dbReference type="ChEBI" id="CHEBI:24875"/>
        <label>1</label>
    </ligand>
</feature>
<dbReference type="GO" id="GO:0020037">
    <property type="term" value="F:heme binding"/>
    <property type="evidence" value="ECO:0007669"/>
    <property type="project" value="TreeGrafter"/>
</dbReference>
<dbReference type="PROSITE" id="PS00549">
    <property type="entry name" value="BACTERIOFERRITIN"/>
    <property type="match status" value="1"/>
</dbReference>
<evidence type="ECO:0000256" key="4">
    <source>
        <dbReference type="ARBA" id="ARBA00022617"/>
    </source>
</evidence>
<feature type="domain" description="Ferritin-like diiron" evidence="10">
    <location>
        <begin position="1"/>
        <end position="145"/>
    </location>
</feature>